<feature type="domain" description="Major facilitator superfamily (MFS) profile" evidence="2">
    <location>
        <begin position="1"/>
        <end position="58"/>
    </location>
</feature>
<dbReference type="Proteomes" id="UP001440612">
    <property type="component" value="Chromosome"/>
</dbReference>
<keyword evidence="1" id="KW-1133">Transmembrane helix</keyword>
<name>A0ABZ2V4J6_9RHOB</name>
<dbReference type="InterPro" id="IPR020846">
    <property type="entry name" value="MFS_dom"/>
</dbReference>
<protein>
    <recommendedName>
        <fullName evidence="2">Major facilitator superfamily (MFS) profile domain-containing protein</fullName>
    </recommendedName>
</protein>
<sequence length="58" mass="6392">MIYPLTGLFLGALLGAFQAKRRGGTVKDLLQWAVVFAIIFGLVGLFALIFIERSYFAP</sequence>
<keyword evidence="1" id="KW-0472">Membrane</keyword>
<feature type="transmembrane region" description="Helical" evidence="1">
    <location>
        <begin position="29"/>
        <end position="51"/>
    </location>
</feature>
<accession>A0ABZ2V4J6</accession>
<dbReference type="RefSeq" id="WP_341366307.1">
    <property type="nucleotide sequence ID" value="NZ_CP150951.2"/>
</dbReference>
<dbReference type="EMBL" id="CP150951">
    <property type="protein sequence ID" value="WZC48188.1"/>
    <property type="molecule type" value="Genomic_DNA"/>
</dbReference>
<gene>
    <name evidence="3" type="ORF">AABB29_15125</name>
</gene>
<organism evidence="3 4">
    <name type="scientific">Yoonia phaeophyticola</name>
    <dbReference type="NCBI Taxonomy" id="3137369"/>
    <lineage>
        <taxon>Bacteria</taxon>
        <taxon>Pseudomonadati</taxon>
        <taxon>Pseudomonadota</taxon>
        <taxon>Alphaproteobacteria</taxon>
        <taxon>Rhodobacterales</taxon>
        <taxon>Paracoccaceae</taxon>
        <taxon>Yoonia</taxon>
    </lineage>
</organism>
<proteinExistence type="predicted"/>
<keyword evidence="1" id="KW-0812">Transmembrane</keyword>
<evidence type="ECO:0000313" key="3">
    <source>
        <dbReference type="EMBL" id="WZC48188.1"/>
    </source>
</evidence>
<evidence type="ECO:0000259" key="2">
    <source>
        <dbReference type="PROSITE" id="PS50850"/>
    </source>
</evidence>
<dbReference type="PROSITE" id="PS50850">
    <property type="entry name" value="MFS"/>
    <property type="match status" value="1"/>
</dbReference>
<evidence type="ECO:0000313" key="4">
    <source>
        <dbReference type="Proteomes" id="UP001440612"/>
    </source>
</evidence>
<evidence type="ECO:0000256" key="1">
    <source>
        <dbReference type="SAM" id="Phobius"/>
    </source>
</evidence>
<keyword evidence="4" id="KW-1185">Reference proteome</keyword>
<reference evidence="4" key="1">
    <citation type="submission" date="2024-04" db="EMBL/GenBank/DDBJ databases">
        <title>Phylogenomic analyses of a clade within the roseobacter group suggest taxonomic reassignments of species of the genera Aestuariivita, Citreicella, Loktanella, Nautella, Pelagibaca, Ruegeria, Thalassobius, Thiobacimonas and Tropicibacter, and the proposal o.</title>
        <authorList>
            <person name="Jeon C.O."/>
        </authorList>
    </citation>
    <scope>NUCLEOTIDE SEQUENCE [LARGE SCALE GENOMIC DNA]</scope>
    <source>
        <strain evidence="4">BS5-3</strain>
    </source>
</reference>